<protein>
    <submittedName>
        <fullName evidence="1">Uncharacterized protein</fullName>
    </submittedName>
</protein>
<organism evidence="1">
    <name type="scientific">marine sediment metagenome</name>
    <dbReference type="NCBI Taxonomy" id="412755"/>
    <lineage>
        <taxon>unclassified sequences</taxon>
        <taxon>metagenomes</taxon>
        <taxon>ecological metagenomes</taxon>
    </lineage>
</organism>
<comment type="caution">
    <text evidence="1">The sequence shown here is derived from an EMBL/GenBank/DDBJ whole genome shotgun (WGS) entry which is preliminary data.</text>
</comment>
<sequence length="87" mass="10354">MKVIFAGDALEKELATSYQVGVSVFIWPFKPAFRWLPKFWAEKEEITEGGSNIGDKYSFTMDLFFLEFEIYFEVHSWCRRDSERIKL</sequence>
<evidence type="ECO:0000313" key="1">
    <source>
        <dbReference type="EMBL" id="KKM97257.1"/>
    </source>
</evidence>
<dbReference type="EMBL" id="LAZR01005769">
    <property type="protein sequence ID" value="KKM97257.1"/>
    <property type="molecule type" value="Genomic_DNA"/>
</dbReference>
<gene>
    <name evidence="1" type="ORF">LCGC14_1169810</name>
</gene>
<reference evidence="1" key="1">
    <citation type="journal article" date="2015" name="Nature">
        <title>Complex archaea that bridge the gap between prokaryotes and eukaryotes.</title>
        <authorList>
            <person name="Spang A."/>
            <person name="Saw J.H."/>
            <person name="Jorgensen S.L."/>
            <person name="Zaremba-Niedzwiedzka K."/>
            <person name="Martijn J."/>
            <person name="Lind A.E."/>
            <person name="van Eijk R."/>
            <person name="Schleper C."/>
            <person name="Guy L."/>
            <person name="Ettema T.J."/>
        </authorList>
    </citation>
    <scope>NUCLEOTIDE SEQUENCE</scope>
</reference>
<dbReference type="AlphaFoldDB" id="A0A0F9PVM8"/>
<proteinExistence type="predicted"/>
<accession>A0A0F9PVM8</accession>
<name>A0A0F9PVM8_9ZZZZ</name>